<evidence type="ECO:0000313" key="2">
    <source>
        <dbReference type="EMBL" id="TBU31741.1"/>
    </source>
</evidence>
<dbReference type="Gene3D" id="3.80.10.10">
    <property type="entry name" value="Ribonuclease Inhibitor"/>
    <property type="match status" value="1"/>
</dbReference>
<protein>
    <recommendedName>
        <fullName evidence="1">F-box domain-containing protein</fullName>
    </recommendedName>
</protein>
<dbReference type="OrthoDB" id="2746920at2759"/>
<name>A0A4Q9MYS8_9APHY</name>
<accession>A0A4Q9MYS8</accession>
<feature type="domain" description="F-box" evidence="1">
    <location>
        <begin position="12"/>
        <end position="57"/>
    </location>
</feature>
<dbReference type="InterPro" id="IPR001810">
    <property type="entry name" value="F-box_dom"/>
</dbReference>
<dbReference type="InterPro" id="IPR032675">
    <property type="entry name" value="LRR_dom_sf"/>
</dbReference>
<reference evidence="2" key="1">
    <citation type="submission" date="2019-01" db="EMBL/GenBank/DDBJ databases">
        <title>Draft genome sequences of three monokaryotic isolates of the white-rot basidiomycete fungus Dichomitus squalens.</title>
        <authorList>
            <consortium name="DOE Joint Genome Institute"/>
            <person name="Lopez S.C."/>
            <person name="Andreopoulos B."/>
            <person name="Pangilinan J."/>
            <person name="Lipzen A."/>
            <person name="Riley R."/>
            <person name="Ahrendt S."/>
            <person name="Ng V."/>
            <person name="Barry K."/>
            <person name="Daum C."/>
            <person name="Grigoriev I.V."/>
            <person name="Hilden K.S."/>
            <person name="Makela M.R."/>
            <person name="de Vries R.P."/>
        </authorList>
    </citation>
    <scope>NUCLEOTIDE SEQUENCE [LARGE SCALE GENOMIC DNA]</scope>
    <source>
        <strain evidence="2">OM18370.1</strain>
    </source>
</reference>
<dbReference type="EMBL" id="ML143398">
    <property type="protein sequence ID" value="TBU31741.1"/>
    <property type="molecule type" value="Genomic_DNA"/>
</dbReference>
<proteinExistence type="predicted"/>
<dbReference type="Pfam" id="PF12937">
    <property type="entry name" value="F-box-like"/>
    <property type="match status" value="1"/>
</dbReference>
<evidence type="ECO:0000259" key="1">
    <source>
        <dbReference type="PROSITE" id="PS50181"/>
    </source>
</evidence>
<gene>
    <name evidence="2" type="ORF">BD311DRAFT_786426</name>
</gene>
<dbReference type="SUPFAM" id="SSF52047">
    <property type="entry name" value="RNI-like"/>
    <property type="match status" value="1"/>
</dbReference>
<dbReference type="AlphaFoldDB" id="A0A4Q9MYS8"/>
<organism evidence="2">
    <name type="scientific">Dichomitus squalens</name>
    <dbReference type="NCBI Taxonomy" id="114155"/>
    <lineage>
        <taxon>Eukaryota</taxon>
        <taxon>Fungi</taxon>
        <taxon>Dikarya</taxon>
        <taxon>Basidiomycota</taxon>
        <taxon>Agaricomycotina</taxon>
        <taxon>Agaricomycetes</taxon>
        <taxon>Polyporales</taxon>
        <taxon>Polyporaceae</taxon>
        <taxon>Dichomitus</taxon>
    </lineage>
</organism>
<dbReference type="Proteomes" id="UP000292957">
    <property type="component" value="Unassembled WGS sequence"/>
</dbReference>
<dbReference type="InterPro" id="IPR036047">
    <property type="entry name" value="F-box-like_dom_sf"/>
</dbReference>
<dbReference type="SUPFAM" id="SSF81383">
    <property type="entry name" value="F-box domain"/>
    <property type="match status" value="1"/>
</dbReference>
<dbReference type="CDD" id="cd09917">
    <property type="entry name" value="F-box_SF"/>
    <property type="match status" value="1"/>
</dbReference>
<sequence length="401" mass="46884">MRYNQYIQSRQSASVHNIPLELLYNFFEHLDNHSIRACTLVCERWRLISQRLLFRAPRLSDLASLDSFCRLVDCNPDLANAVRDLHIRGKTDYSSMRPTPWILQVPLRLLNLLPNLRSITFDQIERVQFSADFWTELEKFTPKVTSLTIKASRFYFDTDLRDLIFAFPNLTSLTLSNVHWGRADETVCPPPRWGRILPLRTLRLNHVPGRSEYVTLFDWLSRSKTVRELEVLQYSHEAFDLLVNYLHQLADKGRSLLESFSFSPSAVLYGRDYVVTYPELGAALRRHVLLRDLHLHIPNMMNGPMAWVPRLLRDLDPAPLTHIALDFTLDVDNADHLTPDWSETNSRLQSQWRKTLQKVTLTHYPVGHFLSDSTARYILTTRLEHLNERKMLDVFIGERYG</sequence>
<dbReference type="PROSITE" id="PS50181">
    <property type="entry name" value="FBOX"/>
    <property type="match status" value="1"/>
</dbReference>